<dbReference type="PRINTS" id="PR00332">
    <property type="entry name" value="HISTRIAD"/>
</dbReference>
<sequence length="135" mass="14881">MDDCEFCRIVAGERPAHVLYEDERTVAFLDENPAVTGHTLVVPTLHEEGLVTTDESTSMAVFETVRTVGNALKAALEPTGFSVFHTSGPLVGTVDHAHVHLVPRFADDDVTLSLSRDRLDPDEGTRLRDRVRTQL</sequence>
<dbReference type="GO" id="GO:0009117">
    <property type="term" value="P:nucleotide metabolic process"/>
    <property type="evidence" value="ECO:0007669"/>
    <property type="project" value="TreeGrafter"/>
</dbReference>
<dbReference type="RefSeq" id="WP_207271400.1">
    <property type="nucleotide sequence ID" value="NZ_CP071463.1"/>
</dbReference>
<feature type="active site" description="Tele-AMP-histidine intermediate" evidence="1">
    <location>
        <position position="98"/>
    </location>
</feature>
<dbReference type="Gene3D" id="3.30.428.10">
    <property type="entry name" value="HIT-like"/>
    <property type="match status" value="1"/>
</dbReference>
<evidence type="ECO:0000256" key="3">
    <source>
        <dbReference type="PROSITE-ProRule" id="PRU00464"/>
    </source>
</evidence>
<dbReference type="InterPro" id="IPR011146">
    <property type="entry name" value="HIT-like"/>
</dbReference>
<dbReference type="PROSITE" id="PS51084">
    <property type="entry name" value="HIT_2"/>
    <property type="match status" value="1"/>
</dbReference>
<feature type="region of interest" description="Disordered" evidence="4">
    <location>
        <begin position="116"/>
        <end position="135"/>
    </location>
</feature>
<dbReference type="KEGG" id="hlo:J0X27_05500"/>
<evidence type="ECO:0000256" key="1">
    <source>
        <dbReference type="PIRSR" id="PIRSR601310-1"/>
    </source>
</evidence>
<evidence type="ECO:0000259" key="5">
    <source>
        <dbReference type="PROSITE" id="PS51084"/>
    </source>
</evidence>
<dbReference type="AlphaFoldDB" id="A0A8A2UCB5"/>
<feature type="domain" description="HIT" evidence="5">
    <location>
        <begin position="5"/>
        <end position="112"/>
    </location>
</feature>
<evidence type="ECO:0000256" key="4">
    <source>
        <dbReference type="SAM" id="MobiDB-lite"/>
    </source>
</evidence>
<protein>
    <submittedName>
        <fullName evidence="6">HIT domain-containing protein</fullName>
    </submittedName>
</protein>
<feature type="short sequence motif" description="Histidine triad motif" evidence="2 3">
    <location>
        <begin position="96"/>
        <end position="100"/>
    </location>
</feature>
<organism evidence="6 7">
    <name type="scientific">Natrinema longum</name>
    <dbReference type="NCBI Taxonomy" id="370324"/>
    <lineage>
        <taxon>Archaea</taxon>
        <taxon>Methanobacteriati</taxon>
        <taxon>Methanobacteriota</taxon>
        <taxon>Stenosarchaea group</taxon>
        <taxon>Halobacteria</taxon>
        <taxon>Halobacteriales</taxon>
        <taxon>Natrialbaceae</taxon>
        <taxon>Natrinema</taxon>
    </lineage>
</organism>
<gene>
    <name evidence="6" type="ORF">J0X27_05500</name>
</gene>
<dbReference type="OrthoDB" id="26806at2157"/>
<dbReference type="EMBL" id="CP071463">
    <property type="protein sequence ID" value="QSW86273.1"/>
    <property type="molecule type" value="Genomic_DNA"/>
</dbReference>
<keyword evidence="7" id="KW-1185">Reference proteome</keyword>
<name>A0A8A2UCB5_9EURY</name>
<reference evidence="6 7" key="1">
    <citation type="journal article" date="2006" name="Int. J. Syst. Evol. Microbiol.">
        <title>Haloterrigena longa sp. nov. and Haloterrigena limicola sp. nov., extremely halophilic archaea isolated from a salt lake.</title>
        <authorList>
            <person name="Cui H.L."/>
            <person name="Tohty D."/>
            <person name="Zhou P.J."/>
            <person name="Liu S.J."/>
        </authorList>
    </citation>
    <scope>NUCLEOTIDE SEQUENCE [LARGE SCALE GENOMIC DNA]</scope>
    <source>
        <strain evidence="6 7">ABH32</strain>
    </source>
</reference>
<dbReference type="Pfam" id="PF01230">
    <property type="entry name" value="HIT"/>
    <property type="match status" value="1"/>
</dbReference>
<proteinExistence type="predicted"/>
<dbReference type="InterPro" id="IPR001310">
    <property type="entry name" value="Histidine_triad_HIT"/>
</dbReference>
<dbReference type="SUPFAM" id="SSF54197">
    <property type="entry name" value="HIT-like"/>
    <property type="match status" value="1"/>
</dbReference>
<evidence type="ECO:0000256" key="2">
    <source>
        <dbReference type="PIRSR" id="PIRSR601310-3"/>
    </source>
</evidence>
<dbReference type="PANTHER" id="PTHR46648">
    <property type="entry name" value="HIT FAMILY PROTEIN 1"/>
    <property type="match status" value="1"/>
</dbReference>
<dbReference type="GO" id="GO:0003824">
    <property type="term" value="F:catalytic activity"/>
    <property type="evidence" value="ECO:0007669"/>
    <property type="project" value="InterPro"/>
</dbReference>
<accession>A0A8A2UCB5</accession>
<dbReference type="GeneID" id="63183178"/>
<dbReference type="InterPro" id="IPR036265">
    <property type="entry name" value="HIT-like_sf"/>
</dbReference>
<evidence type="ECO:0000313" key="7">
    <source>
        <dbReference type="Proteomes" id="UP000663191"/>
    </source>
</evidence>
<dbReference type="PANTHER" id="PTHR46648:SF1">
    <property type="entry name" value="ADENOSINE 5'-MONOPHOSPHORAMIDASE HNT1"/>
    <property type="match status" value="1"/>
</dbReference>
<dbReference type="Proteomes" id="UP000663191">
    <property type="component" value="Chromosome"/>
</dbReference>
<evidence type="ECO:0000313" key="6">
    <source>
        <dbReference type="EMBL" id="QSW86273.1"/>
    </source>
</evidence>